<accession>W7XDW4</accession>
<dbReference type="EMBL" id="GG662474">
    <property type="protein sequence ID" value="EWS72076.1"/>
    <property type="molecule type" value="Genomic_DNA"/>
</dbReference>
<dbReference type="Proteomes" id="UP000009168">
    <property type="component" value="Unassembled WGS sequence"/>
</dbReference>
<dbReference type="OrthoDB" id="282270at2759"/>
<dbReference type="RefSeq" id="XP_012655387.1">
    <property type="nucleotide sequence ID" value="XM_012799933.1"/>
</dbReference>
<proteinExistence type="predicted"/>
<dbReference type="KEGG" id="tet:TTHERM_000245499"/>
<evidence type="ECO:0000256" key="1">
    <source>
        <dbReference type="SAM" id="MobiDB-lite"/>
    </source>
</evidence>
<dbReference type="GeneID" id="24438000"/>
<feature type="compositionally biased region" description="Acidic residues" evidence="1">
    <location>
        <begin position="282"/>
        <end position="298"/>
    </location>
</feature>
<gene>
    <name evidence="2" type="ORF">TTHERM_000245499</name>
</gene>
<dbReference type="eggNOG" id="ENOG502T1WD">
    <property type="taxonomic scope" value="Eukaryota"/>
</dbReference>
<dbReference type="AlphaFoldDB" id="W7XDW4"/>
<sequence length="298" mass="34869">MCEIIKQINDRFCLIEQKAASQIISQKFIIRFKYHTKKKVIHININNQIFIKEYLQKAILITQLINLQFNTIICKQIQHLAQIEFLVSQINITKQMSGESEVENCNGFRFCKDCGKLCIPQRASTQEQNVMIFSCSSCGERRCVINLKGVRDDQVIKKTQILQSEAADIKNRALGQDPSMPRKQMYCRNCKIDSEVVYYYKAGKEEKNIVIQYICKECGFCWTSDELAKWKKEGIDRDNLPEDFKLEDEDQYIEDNYEEDQFYGEGEDESDEDKKEQKEVDDIFGEDDLFGEDEGIQD</sequence>
<feature type="region of interest" description="Disordered" evidence="1">
    <location>
        <begin position="256"/>
        <end position="298"/>
    </location>
</feature>
<feature type="compositionally biased region" description="Basic and acidic residues" evidence="1">
    <location>
        <begin position="272"/>
        <end position="281"/>
    </location>
</feature>
<evidence type="ECO:0000313" key="3">
    <source>
        <dbReference type="Proteomes" id="UP000009168"/>
    </source>
</evidence>
<evidence type="ECO:0000313" key="2">
    <source>
        <dbReference type="EMBL" id="EWS72076.1"/>
    </source>
</evidence>
<feature type="compositionally biased region" description="Acidic residues" evidence="1">
    <location>
        <begin position="256"/>
        <end position="271"/>
    </location>
</feature>
<protein>
    <submittedName>
        <fullName evidence="2">F-box protein, putative</fullName>
    </submittedName>
</protein>
<dbReference type="STRING" id="312017.W7XDW4"/>
<name>W7XDW4_TETTS</name>
<dbReference type="Gene3D" id="2.20.25.10">
    <property type="match status" value="1"/>
</dbReference>
<organism evidence="2 3">
    <name type="scientific">Tetrahymena thermophila (strain SB210)</name>
    <dbReference type="NCBI Taxonomy" id="312017"/>
    <lineage>
        <taxon>Eukaryota</taxon>
        <taxon>Sar</taxon>
        <taxon>Alveolata</taxon>
        <taxon>Ciliophora</taxon>
        <taxon>Intramacronucleata</taxon>
        <taxon>Oligohymenophorea</taxon>
        <taxon>Hymenostomatida</taxon>
        <taxon>Tetrahymenina</taxon>
        <taxon>Tetrahymenidae</taxon>
        <taxon>Tetrahymena</taxon>
    </lineage>
</organism>
<keyword evidence="3" id="KW-1185">Reference proteome</keyword>
<dbReference type="InParanoid" id="W7XDW4"/>
<reference evidence="3" key="1">
    <citation type="journal article" date="2006" name="PLoS Biol.">
        <title>Macronuclear genome sequence of the ciliate Tetrahymena thermophila, a model eukaryote.</title>
        <authorList>
            <person name="Eisen J.A."/>
            <person name="Coyne R.S."/>
            <person name="Wu M."/>
            <person name="Wu D."/>
            <person name="Thiagarajan M."/>
            <person name="Wortman J.R."/>
            <person name="Badger J.H."/>
            <person name="Ren Q."/>
            <person name="Amedeo P."/>
            <person name="Jones K.M."/>
            <person name="Tallon L.J."/>
            <person name="Delcher A.L."/>
            <person name="Salzberg S.L."/>
            <person name="Silva J.C."/>
            <person name="Haas B.J."/>
            <person name="Majoros W.H."/>
            <person name="Farzad M."/>
            <person name="Carlton J.M."/>
            <person name="Smith R.K. Jr."/>
            <person name="Garg J."/>
            <person name="Pearlman R.E."/>
            <person name="Karrer K.M."/>
            <person name="Sun L."/>
            <person name="Manning G."/>
            <person name="Elde N.C."/>
            <person name="Turkewitz A.P."/>
            <person name="Asai D.J."/>
            <person name="Wilkes D.E."/>
            <person name="Wang Y."/>
            <person name="Cai H."/>
            <person name="Collins K."/>
            <person name="Stewart B.A."/>
            <person name="Lee S.R."/>
            <person name="Wilamowska K."/>
            <person name="Weinberg Z."/>
            <person name="Ruzzo W.L."/>
            <person name="Wloga D."/>
            <person name="Gaertig J."/>
            <person name="Frankel J."/>
            <person name="Tsao C.-C."/>
            <person name="Gorovsky M.A."/>
            <person name="Keeling P.J."/>
            <person name="Waller R.F."/>
            <person name="Patron N.J."/>
            <person name="Cherry J.M."/>
            <person name="Stover N.A."/>
            <person name="Krieger C.J."/>
            <person name="del Toro C."/>
            <person name="Ryder H.F."/>
            <person name="Williamson S.C."/>
            <person name="Barbeau R.A."/>
            <person name="Hamilton E.P."/>
            <person name="Orias E."/>
        </authorList>
    </citation>
    <scope>NUCLEOTIDE SEQUENCE [LARGE SCALE GENOMIC DNA]</scope>
    <source>
        <strain evidence="3">SB210</strain>
    </source>
</reference>
<dbReference type="SUPFAM" id="SSF57783">
    <property type="entry name" value="Zinc beta-ribbon"/>
    <property type="match status" value="1"/>
</dbReference>